<dbReference type="PANTHER" id="PTHR43616">
    <property type="entry name" value="GLYCEROL DEHYDROGENASE"/>
    <property type="match status" value="1"/>
</dbReference>
<reference evidence="4 5" key="1">
    <citation type="journal article" date="2016" name="Environ. Microbiol.">
        <title>Genomic resolution of a cold subsurface aquifer community provides metabolic insights for novel microbes adapted to high CO concentrations.</title>
        <authorList>
            <person name="Probst A.J."/>
            <person name="Castelle C.J."/>
            <person name="Singh A."/>
            <person name="Brown C.T."/>
            <person name="Anantharaman K."/>
            <person name="Sharon I."/>
            <person name="Hug L.A."/>
            <person name="Burstein D."/>
            <person name="Emerson J.B."/>
            <person name="Thomas B.C."/>
            <person name="Banfield J.F."/>
        </authorList>
    </citation>
    <scope>NUCLEOTIDE SEQUENCE [LARGE SCALE GENOMIC DNA]</scope>
    <source>
        <strain evidence="4">CG1_02_38_46</strain>
    </source>
</reference>
<dbReference type="Proteomes" id="UP000182278">
    <property type="component" value="Unassembled WGS sequence"/>
</dbReference>
<evidence type="ECO:0000256" key="2">
    <source>
        <dbReference type="ARBA" id="ARBA00023002"/>
    </source>
</evidence>
<evidence type="ECO:0000313" key="5">
    <source>
        <dbReference type="Proteomes" id="UP000182278"/>
    </source>
</evidence>
<dbReference type="STRING" id="1817893.AUJ66_05420"/>
<evidence type="ECO:0000256" key="3">
    <source>
        <dbReference type="ARBA" id="ARBA00023027"/>
    </source>
</evidence>
<evidence type="ECO:0008006" key="6">
    <source>
        <dbReference type="Google" id="ProtNLM"/>
    </source>
</evidence>
<evidence type="ECO:0000313" key="4">
    <source>
        <dbReference type="EMBL" id="OIN96742.1"/>
    </source>
</evidence>
<gene>
    <name evidence="4" type="ORF">AUJ66_05420</name>
</gene>
<dbReference type="PANTHER" id="PTHR43616:SF5">
    <property type="entry name" value="GLYCEROL DEHYDROGENASE 1"/>
    <property type="match status" value="1"/>
</dbReference>
<dbReference type="AlphaFoldDB" id="A0A1J4SF71"/>
<dbReference type="EMBL" id="MNUO01000081">
    <property type="protein sequence ID" value="OIN96742.1"/>
    <property type="molecule type" value="Genomic_DNA"/>
</dbReference>
<comment type="caution">
    <text evidence="4">The sequence shown here is derived from an EMBL/GenBank/DDBJ whole genome shotgun (WGS) entry which is preliminary data.</text>
</comment>
<sequence length="279" mass="31873">MQRKSDYLLRCLNSPREMILAGLGDGISKSVCNIDWGISSLVKKEYFCNLPGKLMAGVMDFYIRNAKKIGKKNRGAIKGLFEALNLAGISMVIAGSSAPASGGEHLISHFFDMFNYSKGKEVNLHGQQVGIATLVTARLYEKLLKLDVNGFKIDKLRQHYINSRQMRENIYRFYGRGMAVEVYPQLREKNLPWRKKEKEIQFIIRNWNKIRNIIKKNFIPESRLRKALKDAGAPRAFSKFGVSKKDIEKAILHAREIRGRYTVLDLADDLGVLEEFAKE</sequence>
<protein>
    <recommendedName>
        <fullName evidence="6">Alcohol dehydrogenase iron-type/glycerol dehydrogenase GldA domain-containing protein</fullName>
    </recommendedName>
</protein>
<dbReference type="SUPFAM" id="SSF56796">
    <property type="entry name" value="Dehydroquinate synthase-like"/>
    <property type="match status" value="1"/>
</dbReference>
<keyword evidence="2" id="KW-0560">Oxidoreductase</keyword>
<keyword evidence="3" id="KW-0520">NAD</keyword>
<dbReference type="GO" id="GO:0016614">
    <property type="term" value="F:oxidoreductase activity, acting on CH-OH group of donors"/>
    <property type="evidence" value="ECO:0007669"/>
    <property type="project" value="InterPro"/>
</dbReference>
<name>A0A1J4SF71_9BACT</name>
<organism evidence="4 5">
    <name type="scientific">Candidatus Desantisbacteria bacterium CG1_02_38_46</name>
    <dbReference type="NCBI Taxonomy" id="1817893"/>
    <lineage>
        <taxon>Bacteria</taxon>
        <taxon>Candidatus Desantisiibacteriota</taxon>
    </lineage>
</organism>
<accession>A0A1J4SF71</accession>
<proteinExistence type="predicted"/>
<dbReference type="InterPro" id="IPR016205">
    <property type="entry name" value="Glycerol_DH"/>
</dbReference>
<dbReference type="GO" id="GO:0046872">
    <property type="term" value="F:metal ion binding"/>
    <property type="evidence" value="ECO:0007669"/>
    <property type="project" value="UniProtKB-KW"/>
</dbReference>
<evidence type="ECO:0000256" key="1">
    <source>
        <dbReference type="ARBA" id="ARBA00022723"/>
    </source>
</evidence>
<dbReference type="Gene3D" id="1.20.1090.10">
    <property type="entry name" value="Dehydroquinate synthase-like - alpha domain"/>
    <property type="match status" value="1"/>
</dbReference>
<keyword evidence="1" id="KW-0479">Metal-binding</keyword>